<reference evidence="2" key="1">
    <citation type="submission" date="2015-01" db="EMBL/GenBank/DDBJ databases">
        <authorList>
            <person name="Manzoor Shahid"/>
            <person name="Zubair Saima"/>
        </authorList>
    </citation>
    <scope>NUCLEOTIDE SEQUENCE [LARGE SCALE GENOMIC DNA]</scope>
    <source>
        <strain evidence="2">V1</strain>
    </source>
</reference>
<organism evidence="1 2">
    <name type="scientific">Treponema phagedenis</name>
    <dbReference type="NCBI Taxonomy" id="162"/>
    <lineage>
        <taxon>Bacteria</taxon>
        <taxon>Pseudomonadati</taxon>
        <taxon>Spirochaetota</taxon>
        <taxon>Spirochaetia</taxon>
        <taxon>Spirochaetales</taxon>
        <taxon>Treponemataceae</taxon>
        <taxon>Treponema</taxon>
    </lineage>
</organism>
<dbReference type="Proteomes" id="UP000042527">
    <property type="component" value="Unassembled WGS sequence"/>
</dbReference>
<dbReference type="AlphaFoldDB" id="A0A0B7GVN8"/>
<name>A0A0B7GVN8_TREPH</name>
<gene>
    <name evidence="1" type="ORF">TPHV1_100066</name>
</gene>
<protein>
    <submittedName>
        <fullName evidence="1">Uncharacterized protein</fullName>
    </submittedName>
</protein>
<sequence length="47" mass="5231">MASVITHKLSRCSTISIKNHLFKIGQNKIGARTTVNVLISQNMEYAL</sequence>
<evidence type="ECO:0000313" key="2">
    <source>
        <dbReference type="Proteomes" id="UP000042527"/>
    </source>
</evidence>
<proteinExistence type="predicted"/>
<evidence type="ECO:0000313" key="1">
    <source>
        <dbReference type="EMBL" id="CEM60746.1"/>
    </source>
</evidence>
<keyword evidence="2" id="KW-1185">Reference proteome</keyword>
<dbReference type="EMBL" id="CDNC01000002">
    <property type="protein sequence ID" value="CEM60746.1"/>
    <property type="molecule type" value="Genomic_DNA"/>
</dbReference>
<accession>A0A0B7GVN8</accession>